<evidence type="ECO:0000313" key="3">
    <source>
        <dbReference type="Proteomes" id="UP000234323"/>
    </source>
</evidence>
<dbReference type="VEuPathDB" id="FungiDB:FUN_017160"/>
<evidence type="ECO:0000256" key="1">
    <source>
        <dbReference type="SAM" id="MobiDB-lite"/>
    </source>
</evidence>
<sequence>MEQEKLREEHGQKKLSKSYSYSKQLSQEVAQQSRQSQRGRSNNVAKTINSENEIVSPEILKCSPYQRKDIVSEQNSMIDPSFYVNFILRKRRERRQLRHANTYTLLLLNRVRRFSRQNTNNLFANQFYNGSNFP</sequence>
<protein>
    <submittedName>
        <fullName evidence="2">Uncharacterized protein</fullName>
    </submittedName>
</protein>
<proteinExistence type="predicted"/>
<accession>A0A2I1GXQ2</accession>
<dbReference type="AlphaFoldDB" id="A0A2I1GXQ2"/>
<feature type="compositionally biased region" description="Basic and acidic residues" evidence="1">
    <location>
        <begin position="1"/>
        <end position="12"/>
    </location>
</feature>
<keyword evidence="3" id="KW-1185">Reference proteome</keyword>
<comment type="caution">
    <text evidence="2">The sequence shown here is derived from an EMBL/GenBank/DDBJ whole genome shotgun (WGS) entry which is preliminary data.</text>
</comment>
<dbReference type="VEuPathDB" id="FungiDB:RhiirA1_455002"/>
<dbReference type="VEuPathDB" id="FungiDB:RhiirFUN_022493"/>
<reference evidence="2 3" key="1">
    <citation type="submission" date="2015-10" db="EMBL/GenBank/DDBJ databases">
        <title>Genome analyses suggest a sexual origin of heterokaryosis in a supposedly ancient asexual fungus.</title>
        <authorList>
            <person name="Ropars J."/>
            <person name="Sedzielewska K."/>
            <person name="Noel J."/>
            <person name="Charron P."/>
            <person name="Farinelli L."/>
            <person name="Marton T."/>
            <person name="Kruger M."/>
            <person name="Pelin A."/>
            <person name="Brachmann A."/>
            <person name="Corradi N."/>
        </authorList>
    </citation>
    <scope>NUCLEOTIDE SEQUENCE [LARGE SCALE GENOMIC DNA]</scope>
    <source>
        <strain evidence="2 3">A4</strain>
    </source>
</reference>
<feature type="compositionally biased region" description="Low complexity" evidence="1">
    <location>
        <begin position="17"/>
        <end position="41"/>
    </location>
</feature>
<name>A0A2I1GXQ2_9GLOM</name>
<dbReference type="Proteomes" id="UP000234323">
    <property type="component" value="Unassembled WGS sequence"/>
</dbReference>
<organism evidence="2 3">
    <name type="scientific">Rhizophagus irregularis</name>
    <dbReference type="NCBI Taxonomy" id="588596"/>
    <lineage>
        <taxon>Eukaryota</taxon>
        <taxon>Fungi</taxon>
        <taxon>Fungi incertae sedis</taxon>
        <taxon>Mucoromycota</taxon>
        <taxon>Glomeromycotina</taxon>
        <taxon>Glomeromycetes</taxon>
        <taxon>Glomerales</taxon>
        <taxon>Glomeraceae</taxon>
        <taxon>Rhizophagus</taxon>
    </lineage>
</organism>
<dbReference type="EMBL" id="LLXI01001022">
    <property type="protein sequence ID" value="PKY51418.1"/>
    <property type="molecule type" value="Genomic_DNA"/>
</dbReference>
<evidence type="ECO:0000313" key="2">
    <source>
        <dbReference type="EMBL" id="PKY51418.1"/>
    </source>
</evidence>
<feature type="region of interest" description="Disordered" evidence="1">
    <location>
        <begin position="1"/>
        <end position="49"/>
    </location>
</feature>
<gene>
    <name evidence="2" type="ORF">RhiirA4_468446</name>
</gene>